<protein>
    <recommendedName>
        <fullName evidence="9">DNA 3'-5' helicase</fullName>
        <ecNumber evidence="9">5.6.2.4</ecNumber>
    </recommendedName>
    <alternativeName>
        <fullName evidence="10">DNA 3'-5' helicase II</fullName>
    </alternativeName>
</protein>
<evidence type="ECO:0000256" key="5">
    <source>
        <dbReference type="ARBA" id="ARBA00022840"/>
    </source>
</evidence>
<comment type="catalytic activity">
    <reaction evidence="11">
        <text>ATP + H2O = ADP + phosphate + H(+)</text>
        <dbReference type="Rhea" id="RHEA:13065"/>
        <dbReference type="ChEBI" id="CHEBI:15377"/>
        <dbReference type="ChEBI" id="CHEBI:15378"/>
        <dbReference type="ChEBI" id="CHEBI:30616"/>
        <dbReference type="ChEBI" id="CHEBI:43474"/>
        <dbReference type="ChEBI" id="CHEBI:456216"/>
        <dbReference type="EC" id="5.6.2.4"/>
    </reaction>
</comment>
<evidence type="ECO:0000256" key="10">
    <source>
        <dbReference type="ARBA" id="ARBA00034923"/>
    </source>
</evidence>
<dbReference type="PATRIC" id="fig|1262666.3.peg.2636"/>
<comment type="caution">
    <text evidence="15">The sequence shown here is derived from an EMBL/GenBank/DDBJ whole genome shotgun (WGS) entry which is preliminary data.</text>
</comment>
<dbReference type="InterPro" id="IPR027417">
    <property type="entry name" value="P-loop_NTPase"/>
</dbReference>
<evidence type="ECO:0000256" key="1">
    <source>
        <dbReference type="ARBA" id="ARBA00009922"/>
    </source>
</evidence>
<dbReference type="GO" id="GO:0016887">
    <property type="term" value="F:ATP hydrolysis activity"/>
    <property type="evidence" value="ECO:0007669"/>
    <property type="project" value="RHEA"/>
</dbReference>
<dbReference type="Gene3D" id="1.10.10.160">
    <property type="match status" value="1"/>
</dbReference>
<keyword evidence="3 12" id="KW-0378">Hydrolase</keyword>
<feature type="domain" description="UvrD-like helicase C-terminal" evidence="14">
    <location>
        <begin position="273"/>
        <end position="536"/>
    </location>
</feature>
<dbReference type="RefSeq" id="WP_005987849.1">
    <property type="nucleotide sequence ID" value="NZ_AOSV01000029.1"/>
</dbReference>
<keyword evidence="5 12" id="KW-0067">ATP-binding</keyword>
<evidence type="ECO:0000256" key="9">
    <source>
        <dbReference type="ARBA" id="ARBA00034808"/>
    </source>
</evidence>
<keyword evidence="7" id="KW-0413">Isomerase</keyword>
<reference evidence="15 16" key="1">
    <citation type="journal article" date="2013" name="Genome Announc.">
        <title>Draft Genome Sequence for Desulfovibrio africanus Strain PCS.</title>
        <authorList>
            <person name="Brown S.D."/>
            <person name="Utturkar S.M."/>
            <person name="Arkin A.P."/>
            <person name="Deutschbauer A.M."/>
            <person name="Elias D.A."/>
            <person name="Hazen T.C."/>
            <person name="Chakraborty R."/>
        </authorList>
    </citation>
    <scope>NUCLEOTIDE SEQUENCE [LARGE SCALE GENOMIC DNA]</scope>
    <source>
        <strain evidence="15 16">PCS</strain>
    </source>
</reference>
<evidence type="ECO:0000313" key="16">
    <source>
        <dbReference type="Proteomes" id="UP000011922"/>
    </source>
</evidence>
<dbReference type="GO" id="GO:0003677">
    <property type="term" value="F:DNA binding"/>
    <property type="evidence" value="ECO:0007669"/>
    <property type="project" value="UniProtKB-KW"/>
</dbReference>
<evidence type="ECO:0000259" key="14">
    <source>
        <dbReference type="PROSITE" id="PS51217"/>
    </source>
</evidence>
<dbReference type="GO" id="GO:0000725">
    <property type="term" value="P:recombinational repair"/>
    <property type="evidence" value="ECO:0007669"/>
    <property type="project" value="TreeGrafter"/>
</dbReference>
<dbReference type="Gene3D" id="3.40.50.300">
    <property type="entry name" value="P-loop containing nucleotide triphosphate hydrolases"/>
    <property type="match status" value="2"/>
</dbReference>
<dbReference type="PROSITE" id="PS51217">
    <property type="entry name" value="UVRD_HELICASE_CTER"/>
    <property type="match status" value="1"/>
</dbReference>
<gene>
    <name evidence="15" type="ORF">PCS_02596</name>
</gene>
<dbReference type="GO" id="GO:0005524">
    <property type="term" value="F:ATP binding"/>
    <property type="evidence" value="ECO:0007669"/>
    <property type="project" value="UniProtKB-UniRule"/>
</dbReference>
<evidence type="ECO:0000256" key="3">
    <source>
        <dbReference type="ARBA" id="ARBA00022801"/>
    </source>
</evidence>
<dbReference type="InterPro" id="IPR000212">
    <property type="entry name" value="DNA_helicase_UvrD/REP"/>
</dbReference>
<evidence type="ECO:0000259" key="13">
    <source>
        <dbReference type="PROSITE" id="PS51198"/>
    </source>
</evidence>
<feature type="binding site" evidence="12">
    <location>
        <begin position="23"/>
        <end position="30"/>
    </location>
    <ligand>
        <name>ATP</name>
        <dbReference type="ChEBI" id="CHEBI:30616"/>
    </ligand>
</feature>
<accession>M5PR38</accession>
<dbReference type="Proteomes" id="UP000011922">
    <property type="component" value="Unassembled WGS sequence"/>
</dbReference>
<dbReference type="AlphaFoldDB" id="M5PR38"/>
<sequence>MANLDPQQLAAVKTDSRMALVLAGAGAGKTRTLVERVAELVEGRKVSPYEILMLTFTRKAAQEMRTRLEERIGKAAYRVTIGTIHAVALDLLRRFSEHLGLKGKSLTVYSPWEEDFLLREVATDLGLYKSGKWTGVNRGEVGFCFSMYYTDGIEPEEDDSVRKLFLAFIARCRENNAVTFGGLITGMRLLLNQMPAASYLQWRHILVDEVQDNDWLQWKIIHEMRRILEASLFCVGDVDQSIYEWRGAVPDYLVRHAHEFDVFRIESNYRSTSEIVLAASRLIEHNQNRLPKTMRPARVEGFASCMLNGVEAWPEQDSTALACAINGYLDINSHLMPSEVAVLARNHKLLEALGETLKQYGVPFVRVGESTALTNTEEFRRFHAFLKLLVNPYDNFAFLLIKDLIGLSMPAYAAIRLRAVMESTSHFLVWMKSGTIEGWQRLFDEARNWKLSDTLGNLYSILFDPSLGQLVGESEWNPITGMVKAHEFARAWSASNPSGTVEEYLSWLATYDLQDELKAKEKEDAIMLMTVHAAKGLEWPTVIVAGMNEGTLPSKQSLGSDTAVEAERRLAYVAMTRAENNLILAVRPEEKIVNGRTYRSPISRFVAEAGLAQEPAIEIVQ</sequence>
<evidence type="ECO:0000256" key="4">
    <source>
        <dbReference type="ARBA" id="ARBA00022806"/>
    </source>
</evidence>
<dbReference type="Pfam" id="PF00580">
    <property type="entry name" value="UvrD-helicase"/>
    <property type="match status" value="1"/>
</dbReference>
<name>M5PR38_DESAF</name>
<dbReference type="PANTHER" id="PTHR11070:SF2">
    <property type="entry name" value="ATP-DEPENDENT DNA HELICASE SRS2"/>
    <property type="match status" value="1"/>
</dbReference>
<dbReference type="OrthoDB" id="9810135at2"/>
<dbReference type="PROSITE" id="PS51198">
    <property type="entry name" value="UVRD_HELICASE_ATP_BIND"/>
    <property type="match status" value="1"/>
</dbReference>
<dbReference type="InterPro" id="IPR014016">
    <property type="entry name" value="UvrD-like_ATP-bd"/>
</dbReference>
<comment type="similarity">
    <text evidence="1">Belongs to the helicase family. UvrD subfamily.</text>
</comment>
<dbReference type="EMBL" id="AOSV01000029">
    <property type="protein sequence ID" value="EMG36584.1"/>
    <property type="molecule type" value="Genomic_DNA"/>
</dbReference>
<evidence type="ECO:0000256" key="12">
    <source>
        <dbReference type="PROSITE-ProRule" id="PRU00560"/>
    </source>
</evidence>
<dbReference type="CDD" id="cd17932">
    <property type="entry name" value="DEXQc_UvrD"/>
    <property type="match status" value="1"/>
</dbReference>
<evidence type="ECO:0000256" key="7">
    <source>
        <dbReference type="ARBA" id="ARBA00023235"/>
    </source>
</evidence>
<organism evidence="15 16">
    <name type="scientific">Desulfocurvibacter africanus PCS</name>
    <dbReference type="NCBI Taxonomy" id="1262666"/>
    <lineage>
        <taxon>Bacteria</taxon>
        <taxon>Pseudomonadati</taxon>
        <taxon>Thermodesulfobacteriota</taxon>
        <taxon>Desulfovibrionia</taxon>
        <taxon>Desulfovibrionales</taxon>
        <taxon>Desulfovibrionaceae</taxon>
        <taxon>Desulfocurvibacter</taxon>
    </lineage>
</organism>
<evidence type="ECO:0000256" key="11">
    <source>
        <dbReference type="ARBA" id="ARBA00048988"/>
    </source>
</evidence>
<keyword evidence="6" id="KW-0238">DNA-binding</keyword>
<dbReference type="EC" id="5.6.2.4" evidence="9"/>
<comment type="catalytic activity">
    <reaction evidence="8">
        <text>Couples ATP hydrolysis with the unwinding of duplex DNA by translocating in the 3'-5' direction.</text>
        <dbReference type="EC" id="5.6.2.4"/>
    </reaction>
</comment>
<evidence type="ECO:0000256" key="8">
    <source>
        <dbReference type="ARBA" id="ARBA00034617"/>
    </source>
</evidence>
<evidence type="ECO:0000256" key="6">
    <source>
        <dbReference type="ARBA" id="ARBA00023125"/>
    </source>
</evidence>
<dbReference type="PANTHER" id="PTHR11070">
    <property type="entry name" value="UVRD / RECB / PCRA DNA HELICASE FAMILY MEMBER"/>
    <property type="match status" value="1"/>
</dbReference>
<proteinExistence type="inferred from homology"/>
<evidence type="ECO:0000256" key="2">
    <source>
        <dbReference type="ARBA" id="ARBA00022741"/>
    </source>
</evidence>
<dbReference type="InterPro" id="IPR013986">
    <property type="entry name" value="DExx_box_DNA_helicase_dom_sf"/>
</dbReference>
<dbReference type="Gene3D" id="1.10.486.10">
    <property type="entry name" value="PCRA, domain 4"/>
    <property type="match status" value="1"/>
</dbReference>
<feature type="domain" description="UvrD-like helicase ATP-binding" evidence="13">
    <location>
        <begin position="2"/>
        <end position="272"/>
    </location>
</feature>
<dbReference type="Pfam" id="PF13361">
    <property type="entry name" value="UvrD_C"/>
    <property type="match status" value="2"/>
</dbReference>
<dbReference type="InterPro" id="IPR014017">
    <property type="entry name" value="DNA_helicase_UvrD-like_C"/>
</dbReference>
<dbReference type="GO" id="GO:0043138">
    <property type="term" value="F:3'-5' DNA helicase activity"/>
    <property type="evidence" value="ECO:0007669"/>
    <property type="project" value="UniProtKB-EC"/>
</dbReference>
<evidence type="ECO:0000313" key="15">
    <source>
        <dbReference type="EMBL" id="EMG36584.1"/>
    </source>
</evidence>
<keyword evidence="4 12" id="KW-0347">Helicase</keyword>
<dbReference type="SUPFAM" id="SSF52540">
    <property type="entry name" value="P-loop containing nucleoside triphosphate hydrolases"/>
    <property type="match status" value="1"/>
</dbReference>
<keyword evidence="2 12" id="KW-0547">Nucleotide-binding</keyword>